<evidence type="ECO:0000256" key="10">
    <source>
        <dbReference type="ARBA" id="ARBA00023136"/>
    </source>
</evidence>
<dbReference type="Gene3D" id="2.30.42.10">
    <property type="match status" value="2"/>
</dbReference>
<gene>
    <name evidence="13" type="ORF">BCM14_0395</name>
</gene>
<dbReference type="PANTHER" id="PTHR42837:SF2">
    <property type="entry name" value="MEMBRANE METALLOPROTEASE ARASP2, CHLOROPLASTIC-RELATED"/>
    <property type="match status" value="1"/>
</dbReference>
<dbReference type="InterPro" id="IPR001478">
    <property type="entry name" value="PDZ"/>
</dbReference>
<accession>A0A2T0XJ35</accession>
<evidence type="ECO:0000256" key="9">
    <source>
        <dbReference type="ARBA" id="ARBA00023049"/>
    </source>
</evidence>
<dbReference type="GO" id="GO:0006508">
    <property type="term" value="P:proteolysis"/>
    <property type="evidence" value="ECO:0007669"/>
    <property type="project" value="UniProtKB-KW"/>
</dbReference>
<evidence type="ECO:0000256" key="11">
    <source>
        <dbReference type="RuleBase" id="RU362031"/>
    </source>
</evidence>
<dbReference type="AlphaFoldDB" id="A0A2T0XJ35"/>
<keyword evidence="9 11" id="KW-0482">Metalloprotease</keyword>
<feature type="transmembrane region" description="Helical" evidence="11">
    <location>
        <begin position="367"/>
        <end position="389"/>
    </location>
</feature>
<comment type="similarity">
    <text evidence="3 11">Belongs to the peptidase M50B family.</text>
</comment>
<dbReference type="InterPro" id="IPR036034">
    <property type="entry name" value="PDZ_sf"/>
</dbReference>
<dbReference type="SMART" id="SM00228">
    <property type="entry name" value="PDZ"/>
    <property type="match status" value="2"/>
</dbReference>
<evidence type="ECO:0000256" key="3">
    <source>
        <dbReference type="ARBA" id="ARBA00007931"/>
    </source>
</evidence>
<dbReference type="EMBL" id="PVTV01000011">
    <property type="protein sequence ID" value="PRY98958.1"/>
    <property type="molecule type" value="Genomic_DNA"/>
</dbReference>
<feature type="domain" description="PDZ" evidence="12">
    <location>
        <begin position="111"/>
        <end position="183"/>
    </location>
</feature>
<dbReference type="OrthoDB" id="9782003at2"/>
<dbReference type="InterPro" id="IPR004387">
    <property type="entry name" value="Pept_M50_Zn"/>
</dbReference>
<dbReference type="SUPFAM" id="SSF50156">
    <property type="entry name" value="PDZ domain-like"/>
    <property type="match status" value="2"/>
</dbReference>
<evidence type="ECO:0000256" key="8">
    <source>
        <dbReference type="ARBA" id="ARBA00022989"/>
    </source>
</evidence>
<evidence type="ECO:0000256" key="7">
    <source>
        <dbReference type="ARBA" id="ARBA00022833"/>
    </source>
</evidence>
<feature type="transmembrane region" description="Helical" evidence="11">
    <location>
        <begin position="421"/>
        <end position="439"/>
    </location>
</feature>
<evidence type="ECO:0000259" key="12">
    <source>
        <dbReference type="SMART" id="SM00228"/>
    </source>
</evidence>
<keyword evidence="4 13" id="KW-0645">Protease</keyword>
<dbReference type="InterPro" id="IPR041489">
    <property type="entry name" value="PDZ_6"/>
</dbReference>
<dbReference type="Pfam" id="PF02163">
    <property type="entry name" value="Peptidase_M50"/>
    <property type="match status" value="1"/>
</dbReference>
<dbReference type="CDD" id="cd06163">
    <property type="entry name" value="S2P-M50_PDZ_RseP-like"/>
    <property type="match status" value="2"/>
</dbReference>
<dbReference type="InterPro" id="IPR008915">
    <property type="entry name" value="Peptidase_M50"/>
</dbReference>
<dbReference type="Pfam" id="PF17820">
    <property type="entry name" value="PDZ_6"/>
    <property type="match status" value="2"/>
</dbReference>
<keyword evidence="6 11" id="KW-0378">Hydrolase</keyword>
<organism evidence="13 14">
    <name type="scientific">Jezberella montanilacus</name>
    <dbReference type="NCBI Taxonomy" id="323426"/>
    <lineage>
        <taxon>Bacteria</taxon>
        <taxon>Pseudomonadati</taxon>
        <taxon>Pseudomonadota</taxon>
        <taxon>Betaproteobacteria</taxon>
        <taxon>Burkholderiales</taxon>
        <taxon>Alcaligenaceae</taxon>
        <taxon>Jezberella</taxon>
    </lineage>
</organism>
<dbReference type="GO" id="GO:0046872">
    <property type="term" value="F:metal ion binding"/>
    <property type="evidence" value="ECO:0007669"/>
    <property type="project" value="UniProtKB-KW"/>
</dbReference>
<dbReference type="EC" id="3.4.24.-" evidence="11"/>
<keyword evidence="8 11" id="KW-1133">Transmembrane helix</keyword>
<dbReference type="NCBIfam" id="TIGR00054">
    <property type="entry name" value="RIP metalloprotease RseP"/>
    <property type="match status" value="1"/>
</dbReference>
<protein>
    <recommendedName>
        <fullName evidence="11">Zinc metalloprotease</fullName>
        <ecNumber evidence="11">3.4.24.-</ecNumber>
    </recommendedName>
</protein>
<evidence type="ECO:0000256" key="5">
    <source>
        <dbReference type="ARBA" id="ARBA00022692"/>
    </source>
</evidence>
<keyword evidence="5 11" id="KW-0812">Transmembrane</keyword>
<evidence type="ECO:0000256" key="2">
    <source>
        <dbReference type="ARBA" id="ARBA00004141"/>
    </source>
</evidence>
<keyword evidence="14" id="KW-1185">Reference proteome</keyword>
<keyword evidence="7 11" id="KW-0862">Zinc</keyword>
<name>A0A2T0XJ35_9BURK</name>
<evidence type="ECO:0000256" key="6">
    <source>
        <dbReference type="ARBA" id="ARBA00022801"/>
    </source>
</evidence>
<sequence>MMTVLAFFVTLGVLITFHELGHYSVARACGVRVLRFSIGFGKVLIKRTDKHGTEWAISLIPLGGYVKMLEEPTPGGSVDEQHCSFKSKPVAARFAIVAAGPVFNLVLAVVLYAALNLVGVKEPIPVISAVPENTAAALAGFQAGDRITSVGDVTTLSWGQVRYQLLREVTEGGSADVTVDRRGLILTKRINFDAPVTTASSNVDPLKLAGLRLSQGRPIINQVVAGGVAESAGLQSGDVVQAVGDLADPDVAQLIDFIQANPEKLVQLKVERGDQKIVIDVRPRLETLENGARLGRIGVQLSGEASQVLVQYDLLDSVWQALVRTVDTSVFSIKMMGKMIVGEVSWRNVSGPLTIADYAGQTVKLGLSAYISFLALISISLGVLNLLPIPMLDGGYLLYYLIEIVTGKPPAEKWLDLAQKAGMGLLACLMVLALFNDFVRLLS</sequence>
<feature type="domain" description="PDZ" evidence="12">
    <location>
        <begin position="207"/>
        <end position="274"/>
    </location>
</feature>
<dbReference type="GO" id="GO:0004222">
    <property type="term" value="F:metalloendopeptidase activity"/>
    <property type="evidence" value="ECO:0007669"/>
    <property type="project" value="InterPro"/>
</dbReference>
<comment type="caution">
    <text evidence="13">The sequence shown here is derived from an EMBL/GenBank/DDBJ whole genome shotgun (WGS) entry which is preliminary data.</text>
</comment>
<comment type="subcellular location">
    <subcellularLocation>
        <location evidence="2">Membrane</location>
        <topology evidence="2">Multi-pass membrane protein</topology>
    </subcellularLocation>
</comment>
<evidence type="ECO:0000313" key="13">
    <source>
        <dbReference type="EMBL" id="PRY98958.1"/>
    </source>
</evidence>
<evidence type="ECO:0000313" key="14">
    <source>
        <dbReference type="Proteomes" id="UP000238308"/>
    </source>
</evidence>
<keyword evidence="10 11" id="KW-0472">Membrane</keyword>
<proteinExistence type="inferred from homology"/>
<dbReference type="GO" id="GO:0016020">
    <property type="term" value="C:membrane"/>
    <property type="evidence" value="ECO:0007669"/>
    <property type="project" value="UniProtKB-SubCell"/>
</dbReference>
<dbReference type="PANTHER" id="PTHR42837">
    <property type="entry name" value="REGULATOR OF SIGMA-E PROTEASE RSEP"/>
    <property type="match status" value="1"/>
</dbReference>
<dbReference type="Proteomes" id="UP000238308">
    <property type="component" value="Unassembled WGS sequence"/>
</dbReference>
<evidence type="ECO:0000256" key="4">
    <source>
        <dbReference type="ARBA" id="ARBA00022670"/>
    </source>
</evidence>
<dbReference type="RefSeq" id="WP_106226308.1">
    <property type="nucleotide sequence ID" value="NZ_PVTV01000011.1"/>
</dbReference>
<reference evidence="13 14" key="1">
    <citation type="submission" date="2018-03" db="EMBL/GenBank/DDBJ databases">
        <title>Genomic Encyclopedia of Type Strains, Phase III (KMG-III): the genomes of soil and plant-associated and newly described type strains.</title>
        <authorList>
            <person name="Whitman W."/>
        </authorList>
    </citation>
    <scope>NUCLEOTIDE SEQUENCE [LARGE SCALE GENOMIC DNA]</scope>
    <source>
        <strain evidence="13 14">MWH-P2sevCIIIb</strain>
    </source>
</reference>
<keyword evidence="11" id="KW-0479">Metal-binding</keyword>
<comment type="cofactor">
    <cofactor evidence="1 11">
        <name>Zn(2+)</name>
        <dbReference type="ChEBI" id="CHEBI:29105"/>
    </cofactor>
</comment>
<evidence type="ECO:0000256" key="1">
    <source>
        <dbReference type="ARBA" id="ARBA00001947"/>
    </source>
</evidence>